<keyword evidence="1" id="KW-0472">Membrane</keyword>
<reference evidence="2 3" key="1">
    <citation type="submission" date="2019-11" db="EMBL/GenBank/DDBJ databases">
        <title>Winogradskyella ouciana sp. nov., isolated from the hadal seawater of the Mariana Trench.</title>
        <authorList>
            <person name="Liu R."/>
        </authorList>
    </citation>
    <scope>NUCLEOTIDE SEQUENCE [LARGE SCALE GENOMIC DNA]</scope>
    <source>
        <strain evidence="2 3">ZXX205</strain>
    </source>
</reference>
<gene>
    <name evidence="2" type="ORF">F1003_11735</name>
</gene>
<feature type="transmembrane region" description="Helical" evidence="1">
    <location>
        <begin position="110"/>
        <end position="131"/>
    </location>
</feature>
<name>A0A7K1GGK8_9FLAO</name>
<dbReference type="InterPro" id="IPR018750">
    <property type="entry name" value="DUF2306_membrane"/>
</dbReference>
<keyword evidence="1" id="KW-1133">Transmembrane helix</keyword>
<evidence type="ECO:0000313" key="2">
    <source>
        <dbReference type="EMBL" id="MTE27604.1"/>
    </source>
</evidence>
<evidence type="ECO:0000256" key="1">
    <source>
        <dbReference type="SAM" id="Phobius"/>
    </source>
</evidence>
<comment type="caution">
    <text evidence="2">The sequence shown here is derived from an EMBL/GenBank/DDBJ whole genome shotgun (WGS) entry which is preliminary data.</text>
</comment>
<feature type="transmembrane region" description="Helical" evidence="1">
    <location>
        <begin position="175"/>
        <end position="196"/>
    </location>
</feature>
<dbReference type="EMBL" id="WJYA01000006">
    <property type="protein sequence ID" value="MTE27604.1"/>
    <property type="molecule type" value="Genomic_DNA"/>
</dbReference>
<keyword evidence="1" id="KW-0812">Transmembrane</keyword>
<feature type="transmembrane region" description="Helical" evidence="1">
    <location>
        <begin position="47"/>
        <end position="67"/>
    </location>
</feature>
<dbReference type="Pfam" id="PF10067">
    <property type="entry name" value="DUF2306"/>
    <property type="match status" value="1"/>
</dbReference>
<protein>
    <submittedName>
        <fullName evidence="2">DUF2306 domain-containing protein</fullName>
    </submittedName>
</protein>
<sequence length="206" mass="23373">MLKKISYYAFGVLCVSIGLYPIIYFIIDRKFGLLASKTDTLLYDVLWNFGFYGHIVFGGLALLIGWLQFSRKIRLKNLKIHRNIGKVYVVSVLISGTCGLYIASHATGGLISKVGFGSLAIVWLTTTFLGYRSAQKGKIIKHQYFMIYSYAACFSAVTLRIWLPLLSVSFGDFIPAYRIVAWLCWIPNLIVAYLIIQYLKKRNLSL</sequence>
<dbReference type="Proteomes" id="UP000447545">
    <property type="component" value="Unassembled WGS sequence"/>
</dbReference>
<organism evidence="2 3">
    <name type="scientific">Winogradskyella ouciana</name>
    <dbReference type="NCBI Taxonomy" id="2608631"/>
    <lineage>
        <taxon>Bacteria</taxon>
        <taxon>Pseudomonadati</taxon>
        <taxon>Bacteroidota</taxon>
        <taxon>Flavobacteriia</taxon>
        <taxon>Flavobacteriales</taxon>
        <taxon>Flavobacteriaceae</taxon>
        <taxon>Winogradskyella</taxon>
    </lineage>
</organism>
<accession>A0A7K1GGK8</accession>
<feature type="transmembrane region" description="Helical" evidence="1">
    <location>
        <begin position="7"/>
        <end position="27"/>
    </location>
</feature>
<dbReference type="AlphaFoldDB" id="A0A7K1GGK8"/>
<keyword evidence="3" id="KW-1185">Reference proteome</keyword>
<feature type="transmembrane region" description="Helical" evidence="1">
    <location>
        <begin position="87"/>
        <end position="104"/>
    </location>
</feature>
<evidence type="ECO:0000313" key="3">
    <source>
        <dbReference type="Proteomes" id="UP000447545"/>
    </source>
</evidence>
<feature type="transmembrane region" description="Helical" evidence="1">
    <location>
        <begin position="143"/>
        <end position="163"/>
    </location>
</feature>
<proteinExistence type="predicted"/>